<dbReference type="PROSITE" id="PS51006">
    <property type="entry name" value="PABS_2"/>
    <property type="match status" value="1"/>
</dbReference>
<feature type="chain" id="PRO_5042263384" description="PABS domain-containing protein" evidence="5">
    <location>
        <begin position="23"/>
        <end position="1210"/>
    </location>
</feature>
<dbReference type="GO" id="GO:0006596">
    <property type="term" value="P:polyamine biosynthetic process"/>
    <property type="evidence" value="ECO:0007669"/>
    <property type="project" value="UniProtKB-UniRule"/>
</dbReference>
<gene>
    <name evidence="8" type="ORF">CTEN210_09752</name>
</gene>
<dbReference type="PROSITE" id="PS50280">
    <property type="entry name" value="SET"/>
    <property type="match status" value="1"/>
</dbReference>
<dbReference type="Pfam" id="PF01564">
    <property type="entry name" value="Spermine_synth"/>
    <property type="match status" value="1"/>
</dbReference>
<dbReference type="Pfam" id="PF00856">
    <property type="entry name" value="SET"/>
    <property type="match status" value="1"/>
</dbReference>
<evidence type="ECO:0008006" key="10">
    <source>
        <dbReference type="Google" id="ProtNLM"/>
    </source>
</evidence>
<dbReference type="InterPro" id="IPR030374">
    <property type="entry name" value="PABS"/>
</dbReference>
<dbReference type="CDD" id="cd10527">
    <property type="entry name" value="SET_LSMT"/>
    <property type="match status" value="1"/>
</dbReference>
<dbReference type="PANTHER" id="PTHR43317:SF1">
    <property type="entry name" value="THERMOSPERMINE SYNTHASE ACAULIS5"/>
    <property type="match status" value="1"/>
</dbReference>
<keyword evidence="3 4" id="KW-0620">Polyamine biosynthesis</keyword>
<keyword evidence="2 4" id="KW-0808">Transferase</keyword>
<evidence type="ECO:0000259" key="7">
    <source>
        <dbReference type="PROSITE" id="PS51006"/>
    </source>
</evidence>
<proteinExistence type="inferred from homology"/>
<reference evidence="8 9" key="1">
    <citation type="journal article" date="2021" name="Sci. Rep.">
        <title>The genome of the diatom Chaetoceros tenuissimus carries an ancient integrated fragment of an extant virus.</title>
        <authorList>
            <person name="Hongo Y."/>
            <person name="Kimura K."/>
            <person name="Takaki Y."/>
            <person name="Yoshida Y."/>
            <person name="Baba S."/>
            <person name="Kobayashi G."/>
            <person name="Nagasaki K."/>
            <person name="Hano T."/>
            <person name="Tomaru Y."/>
        </authorList>
    </citation>
    <scope>NUCLEOTIDE SEQUENCE [LARGE SCALE GENOMIC DNA]</scope>
    <source>
        <strain evidence="8 9">NIES-3715</strain>
    </source>
</reference>
<dbReference type="SUPFAM" id="SSF82199">
    <property type="entry name" value="SET domain"/>
    <property type="match status" value="1"/>
</dbReference>
<dbReference type="EMBL" id="BLLK01000046">
    <property type="protein sequence ID" value="GFH53276.1"/>
    <property type="molecule type" value="Genomic_DNA"/>
</dbReference>
<dbReference type="InterPro" id="IPR029063">
    <property type="entry name" value="SAM-dependent_MTases_sf"/>
</dbReference>
<name>A0AAD3CW32_9STRA</name>
<evidence type="ECO:0000256" key="3">
    <source>
        <dbReference type="ARBA" id="ARBA00023115"/>
    </source>
</evidence>
<accession>A0AAD3CW32</accession>
<evidence type="ECO:0000313" key="9">
    <source>
        <dbReference type="Proteomes" id="UP001054902"/>
    </source>
</evidence>
<keyword evidence="5" id="KW-0732">Signal</keyword>
<comment type="caution">
    <text evidence="8">The sequence shown here is derived from an EMBL/GenBank/DDBJ whole genome shotgun (WGS) entry which is preliminary data.</text>
</comment>
<feature type="domain" description="PABS" evidence="7">
    <location>
        <begin position="417"/>
        <end position="617"/>
    </location>
</feature>
<feature type="domain" description="SET" evidence="6">
    <location>
        <begin position="52"/>
        <end position="271"/>
    </location>
</feature>
<dbReference type="Gene3D" id="3.40.50.150">
    <property type="entry name" value="Vaccinia Virus protein VP39"/>
    <property type="match status" value="1"/>
</dbReference>
<dbReference type="Gene3D" id="3.90.1410.10">
    <property type="entry name" value="set domain protein methyltransferase, domain 1"/>
    <property type="match status" value="1"/>
</dbReference>
<dbReference type="AlphaFoldDB" id="A0AAD3CW32"/>
<dbReference type="SUPFAM" id="SSF53335">
    <property type="entry name" value="S-adenosyl-L-methionine-dependent methyltransferases"/>
    <property type="match status" value="1"/>
</dbReference>
<feature type="active site" description="Proton acceptor" evidence="4">
    <location>
        <position position="586"/>
    </location>
</feature>
<keyword evidence="9" id="KW-1185">Reference proteome</keyword>
<evidence type="ECO:0000256" key="1">
    <source>
        <dbReference type="ARBA" id="ARBA00007867"/>
    </source>
</evidence>
<evidence type="ECO:0000256" key="2">
    <source>
        <dbReference type="ARBA" id="ARBA00022679"/>
    </source>
</evidence>
<comment type="similarity">
    <text evidence="1">Belongs to the spermidine/spermine synthase family.</text>
</comment>
<evidence type="ECO:0000259" key="6">
    <source>
        <dbReference type="PROSITE" id="PS50280"/>
    </source>
</evidence>
<dbReference type="InterPro" id="IPR001214">
    <property type="entry name" value="SET_dom"/>
</dbReference>
<feature type="signal peptide" evidence="5">
    <location>
        <begin position="1"/>
        <end position="22"/>
    </location>
</feature>
<dbReference type="InterPro" id="IPR046341">
    <property type="entry name" value="SET_dom_sf"/>
</dbReference>
<organism evidence="8 9">
    <name type="scientific">Chaetoceros tenuissimus</name>
    <dbReference type="NCBI Taxonomy" id="426638"/>
    <lineage>
        <taxon>Eukaryota</taxon>
        <taxon>Sar</taxon>
        <taxon>Stramenopiles</taxon>
        <taxon>Ochrophyta</taxon>
        <taxon>Bacillariophyta</taxon>
        <taxon>Coscinodiscophyceae</taxon>
        <taxon>Chaetocerotophycidae</taxon>
        <taxon>Chaetocerotales</taxon>
        <taxon>Chaetocerotaceae</taxon>
        <taxon>Chaetoceros</taxon>
    </lineage>
</organism>
<dbReference type="GO" id="GO:0010487">
    <property type="term" value="F:thermospermine synthase activity"/>
    <property type="evidence" value="ECO:0007669"/>
    <property type="project" value="TreeGrafter"/>
</dbReference>
<sequence>MNNFTVLFLAIVLLLGVAVASSEEVNVVIDEDKQSTNALIQWIKDSNGYFHNSLEVKRIDPSDVTSYFGMFATNDIKANTLLLSIPHDTILEDPTGADIDFVQCGLIENLAAQLRLGVQSNFAPYVNYLLKTQPQGQLPSAWSTAGKELLMRVLGHENFTWENAMANLHRFGDLKLKNILPPEEPITWVLDFHDACGKDGYEFDNLDEHAAMLVIQRAWDDVLLPLYDTLNHRNGEWLNTRSDENGVHNGDVKVYAKRDIKKGEEIYASYNMCEDCGARVKAYGTSELFRDYGFVENFPQFWIFKDSEIKFRFDEVGYDEEGESILRITEWVNGEPSDEGFHEIRNLLDKVVDGIQLLDHKDSHPNVKEYEWNKIYEYLHAMKIALEVALEWRDVEKMCVIEGTCNATIARYPDLGKKFITEQDSGYMDASCNMEFFERFNDGHFNELESFESQYQSINFLQDDEVNVTCLELDNIIQICDNYRPHYHEYAVHEAARFLPKNEMKRAVFVGGGDSMLLHELLKYDSLELVVALELDQRVVRGSYKHFGTQPHFDDNRVEWYFGDVTQTLMMIPKEYFASFDLVLVDLSETVMSFKVTDKLDIFQALTLLVKNDGIFVKNEVYFEYFKNIFPYTSMNVWYDVPTICSQVMVMGSRTVDFMTNDLVDQDVESLLVKDLNETLDPHEILHDYSRNMNITDKFCSTKIPDDISKQNKSPGIILFVEIDGFVDEMLPINELKAALDEEFTVIESKQSSFETFSVSTFVLKEGIVVARFIPKNMYVGFDIHLWSKFHKQNIALDGILSAYGAPKDEISTFRLIAGGMFGTETWKADQKLLGPQFEEICEVLRGSSPIMDSLVEPSVSDDVSTIVEYGLQLIEKDMIKIAILLGKEESSNLSFGPNIEAFHLRCPSLENFNEYEEHANKNLQECEIALYESLMGSASSEKFDAIIIHESANKMTLSVFLKLFGSQRRNLVKSTLYPHSLLLSYAKNNDERWRKNFMYHFVDDVFEFQPAATAEKLRAKVAAINSNGDANAAVVNEIIGGQWKFQPNFEASSPSTPRDYDQRLGLQQWREQNPVGFQVIFQFEAKAKMFPNTSVLLSVVEELMTLLDDESTHVPISAAYSKEIGGEGVLIIGHFSSGNISLLYDGNCHIDLNVFHLREDVNTSALLNLMKAKLKSYKLILRDEQPRGNGRVVSYKRDIKDTPHPRWAE</sequence>
<evidence type="ECO:0000256" key="5">
    <source>
        <dbReference type="SAM" id="SignalP"/>
    </source>
</evidence>
<dbReference type="PANTHER" id="PTHR43317">
    <property type="entry name" value="THERMOSPERMINE SYNTHASE ACAULIS5"/>
    <property type="match status" value="1"/>
</dbReference>
<evidence type="ECO:0000313" key="8">
    <source>
        <dbReference type="EMBL" id="GFH53276.1"/>
    </source>
</evidence>
<dbReference type="Proteomes" id="UP001054902">
    <property type="component" value="Unassembled WGS sequence"/>
</dbReference>
<evidence type="ECO:0000256" key="4">
    <source>
        <dbReference type="PROSITE-ProRule" id="PRU00354"/>
    </source>
</evidence>
<protein>
    <recommendedName>
        <fullName evidence="10">PABS domain-containing protein</fullName>
    </recommendedName>
</protein>